<dbReference type="EMBL" id="QHLZ01000014">
    <property type="protein sequence ID" value="PXA64197.1"/>
    <property type="molecule type" value="Genomic_DNA"/>
</dbReference>
<comment type="caution">
    <text evidence="1">The sequence shown here is derived from an EMBL/GenBank/DDBJ whole genome shotgun (WGS) entry which is preliminary data.</text>
</comment>
<keyword evidence="2" id="KW-1185">Reference proteome</keyword>
<gene>
    <name evidence="1" type="ORF">CVS29_16355</name>
</gene>
<protein>
    <submittedName>
        <fullName evidence="1">Uncharacterized protein</fullName>
    </submittedName>
</protein>
<dbReference type="OrthoDB" id="3724431at2"/>
<dbReference type="GO" id="GO:0003677">
    <property type="term" value="F:DNA binding"/>
    <property type="evidence" value="ECO:0007669"/>
    <property type="project" value="InterPro"/>
</dbReference>
<accession>A0A2V3DN61</accession>
<evidence type="ECO:0000313" key="1">
    <source>
        <dbReference type="EMBL" id="PXA64197.1"/>
    </source>
</evidence>
<proteinExistence type="predicted"/>
<organism evidence="1 2">
    <name type="scientific">Arthrobacter psychrochitiniphilus</name>
    <dbReference type="NCBI Taxonomy" id="291045"/>
    <lineage>
        <taxon>Bacteria</taxon>
        <taxon>Bacillati</taxon>
        <taxon>Actinomycetota</taxon>
        <taxon>Actinomycetes</taxon>
        <taxon>Micrococcales</taxon>
        <taxon>Micrococcaceae</taxon>
        <taxon>Arthrobacter</taxon>
    </lineage>
</organism>
<name>A0A2V3DN61_9MICC</name>
<evidence type="ECO:0000313" key="2">
    <source>
        <dbReference type="Proteomes" id="UP000246303"/>
    </source>
</evidence>
<dbReference type="InterPro" id="IPR010982">
    <property type="entry name" value="Lambda_DNA-bd_dom_sf"/>
</dbReference>
<dbReference type="Proteomes" id="UP000246303">
    <property type="component" value="Unassembled WGS sequence"/>
</dbReference>
<dbReference type="RefSeq" id="WP_110107463.1">
    <property type="nucleotide sequence ID" value="NZ_JACBZZ010000001.1"/>
</dbReference>
<dbReference type="AlphaFoldDB" id="A0A2V3DN61"/>
<reference evidence="1 2" key="1">
    <citation type="submission" date="2018-05" db="EMBL/GenBank/DDBJ databases">
        <title>Genetic diversity of glacier-inhabiting Cryobacterium bacteria in China and description of Cryobacterium mengkeensis sp. nov. and Arthrobacter glacialis sp. nov.</title>
        <authorList>
            <person name="Liu Q."/>
            <person name="Xin Y.-H."/>
        </authorList>
    </citation>
    <scope>NUCLEOTIDE SEQUENCE [LARGE SCALE GENOMIC DNA]</scope>
    <source>
        <strain evidence="1 2">GP3</strain>
    </source>
</reference>
<dbReference type="Gene3D" id="1.10.260.40">
    <property type="entry name" value="lambda repressor-like DNA-binding domains"/>
    <property type="match status" value="1"/>
</dbReference>
<sequence>MNPGSSELFGTEQPSQQLVLSRKLQLLLDASIVQKGSLVTFNEIAAACTARGVHLSRARWFYMKDATGRVVTNPRLLTALSEHFAVSPDYLLGIAGAQTPPLITGNMDFIRALRASRVHRYAARALGGLLPGTLQQISQVLARDMARSPQGAAAGRLGPKQHLPTPFLGDS</sequence>